<feature type="transmembrane region" description="Helical" evidence="5">
    <location>
        <begin position="31"/>
        <end position="48"/>
    </location>
</feature>
<dbReference type="PANTHER" id="PTHR30329:SF20">
    <property type="entry name" value="EXPORTED PROTEIN"/>
    <property type="match status" value="1"/>
</dbReference>
<reference evidence="7 8" key="2">
    <citation type="submission" date="2020-06" db="EMBL/GenBank/DDBJ databases">
        <title>Polyphasic characterization of a Rahnella strain isolated from tree sap.</title>
        <authorList>
            <person name="Kim I.S."/>
        </authorList>
    </citation>
    <scope>NUCLEOTIDE SEQUENCE [LARGE SCALE GENOMIC DNA]</scope>
    <source>
        <strain evidence="7 8">SAP-1</strain>
    </source>
</reference>
<dbReference type="Proteomes" id="UP000585363">
    <property type="component" value="Unassembled WGS sequence"/>
</dbReference>
<dbReference type="RefSeq" id="WP_169402301.1">
    <property type="nucleotide sequence ID" value="NZ_JAADJU010000003.1"/>
</dbReference>
<keyword evidence="8" id="KW-1185">Reference proteome</keyword>
<dbReference type="GO" id="GO:0009279">
    <property type="term" value="C:cell outer membrane"/>
    <property type="evidence" value="ECO:0007669"/>
    <property type="project" value="UniProtKB-SubCell"/>
</dbReference>
<comment type="subcellular location">
    <subcellularLocation>
        <location evidence="1">Cell outer membrane</location>
    </subcellularLocation>
</comment>
<feature type="domain" description="OmpA-like" evidence="6">
    <location>
        <begin position="418"/>
        <end position="536"/>
    </location>
</feature>
<sequence length="560" mass="61279">MTPWLLRLLALWICGLAAVLCLLFLPISRSTAVLLLLAIMLASGIVLLKKSRRRHQAAQDGWTDLPDAAYRQPVVLCCSESALSADKPVRILPHGCFIRVAESSDLQHSVRQLLQLRPDWGRQMSICFSISPQQQQDATALENQLFALRWQIALLRRETRQALPLLLNLGVAGDMTQCAEPLWLVQLANNPPQIWLDDTPPRGTTEWLESGGSVAMQQQILLNTLDDWTRENVLRVLTQAHSDVAPVVPGALMLHLQSGTSGDNDSLWHAWLLKHTAINSAGAHAAPVLPEFILPQLPQGRGLTPRVRALRVALNAFVAAAVIALCAVAWNNQSLIRRIAFDLAYYNRIAMTDYAPKLAAVSVLREDAGLLDGYARQGAPLRLGLGLYQGGHLHLPVLHAISTWTPEPKPVAVEKPKPQPTRVRLDSLSLFDSGKSELKTGSTKVLVNALVGIKAKPGWLIVVSGHTDSTGNAQKNQQLSQRRAESVRDWMRDTGDVDESCLAVQGFGQSRPIESNDTPEGRAANRRVEISLVPQADACQAADAIPPSSQDGDGNYEKKE</sequence>
<evidence type="ECO:0000256" key="2">
    <source>
        <dbReference type="ARBA" id="ARBA00023136"/>
    </source>
</evidence>
<comment type="caution">
    <text evidence="7">The sequence shown here is derived from an EMBL/GenBank/DDBJ whole genome shotgun (WGS) entry which is preliminary data.</text>
</comment>
<keyword evidence="5" id="KW-0812">Transmembrane</keyword>
<reference evidence="7 8" key="1">
    <citation type="submission" date="2020-01" db="EMBL/GenBank/DDBJ databases">
        <authorList>
            <person name="Lee S.D."/>
        </authorList>
    </citation>
    <scope>NUCLEOTIDE SEQUENCE [LARGE SCALE GENOMIC DNA]</scope>
    <source>
        <strain evidence="7 8">SAP-1</strain>
    </source>
</reference>
<dbReference type="InterPro" id="IPR036737">
    <property type="entry name" value="OmpA-like_sf"/>
</dbReference>
<feature type="transmembrane region" description="Helical" evidence="5">
    <location>
        <begin position="309"/>
        <end position="330"/>
    </location>
</feature>
<proteinExistence type="predicted"/>
<dbReference type="CDD" id="cd07185">
    <property type="entry name" value="OmpA_C-like"/>
    <property type="match status" value="1"/>
</dbReference>
<organism evidence="7 8">
    <name type="scientific">Rouxiella aceris</name>
    <dbReference type="NCBI Taxonomy" id="2703884"/>
    <lineage>
        <taxon>Bacteria</taxon>
        <taxon>Pseudomonadati</taxon>
        <taxon>Pseudomonadota</taxon>
        <taxon>Gammaproteobacteria</taxon>
        <taxon>Enterobacterales</taxon>
        <taxon>Yersiniaceae</taxon>
        <taxon>Rouxiella</taxon>
    </lineage>
</organism>
<feature type="transmembrane region" description="Helical" evidence="5">
    <location>
        <begin position="5"/>
        <end position="25"/>
    </location>
</feature>
<dbReference type="PANTHER" id="PTHR30329">
    <property type="entry name" value="STATOR ELEMENT OF FLAGELLAR MOTOR COMPLEX"/>
    <property type="match status" value="1"/>
</dbReference>
<evidence type="ECO:0000256" key="5">
    <source>
        <dbReference type="SAM" id="Phobius"/>
    </source>
</evidence>
<evidence type="ECO:0000256" key="3">
    <source>
        <dbReference type="PROSITE-ProRule" id="PRU00473"/>
    </source>
</evidence>
<dbReference type="InterPro" id="IPR006664">
    <property type="entry name" value="OMP_bac"/>
</dbReference>
<dbReference type="PRINTS" id="PR01021">
    <property type="entry name" value="OMPADOMAIN"/>
</dbReference>
<dbReference type="Gene3D" id="3.30.1330.60">
    <property type="entry name" value="OmpA-like domain"/>
    <property type="match status" value="1"/>
</dbReference>
<dbReference type="AlphaFoldDB" id="A0A848ME94"/>
<dbReference type="PROSITE" id="PS51123">
    <property type="entry name" value="OMPA_2"/>
    <property type="match status" value="1"/>
</dbReference>
<name>A0A848ME94_9GAMM</name>
<keyword evidence="5" id="KW-1133">Transmembrane helix</keyword>
<dbReference type="InterPro" id="IPR050330">
    <property type="entry name" value="Bact_OuterMem_StrucFunc"/>
</dbReference>
<gene>
    <name evidence="7" type="ORF">GW590_07005</name>
</gene>
<dbReference type="SUPFAM" id="SSF103088">
    <property type="entry name" value="OmpA-like"/>
    <property type="match status" value="1"/>
</dbReference>
<evidence type="ECO:0000259" key="6">
    <source>
        <dbReference type="PROSITE" id="PS51123"/>
    </source>
</evidence>
<accession>A0A848ME94</accession>
<evidence type="ECO:0000256" key="4">
    <source>
        <dbReference type="SAM" id="MobiDB-lite"/>
    </source>
</evidence>
<feature type="region of interest" description="Disordered" evidence="4">
    <location>
        <begin position="535"/>
        <end position="560"/>
    </location>
</feature>
<dbReference type="InterPro" id="IPR006665">
    <property type="entry name" value="OmpA-like"/>
</dbReference>
<dbReference type="Pfam" id="PF00691">
    <property type="entry name" value="OmpA"/>
    <property type="match status" value="1"/>
</dbReference>
<dbReference type="PRINTS" id="PR01023">
    <property type="entry name" value="NAFLGMOTY"/>
</dbReference>
<keyword evidence="2 3" id="KW-0472">Membrane</keyword>
<evidence type="ECO:0000313" key="7">
    <source>
        <dbReference type="EMBL" id="NMP26608.1"/>
    </source>
</evidence>
<evidence type="ECO:0000256" key="1">
    <source>
        <dbReference type="ARBA" id="ARBA00004442"/>
    </source>
</evidence>
<evidence type="ECO:0000313" key="8">
    <source>
        <dbReference type="Proteomes" id="UP000585363"/>
    </source>
</evidence>
<protein>
    <submittedName>
        <fullName evidence="7">OmpA family protein</fullName>
    </submittedName>
</protein>
<dbReference type="EMBL" id="JAADJU010000003">
    <property type="protein sequence ID" value="NMP26608.1"/>
    <property type="molecule type" value="Genomic_DNA"/>
</dbReference>